<dbReference type="Gene3D" id="2.60.120.10">
    <property type="entry name" value="Jelly Rolls"/>
    <property type="match status" value="1"/>
</dbReference>
<dbReference type="SMART" id="SM00419">
    <property type="entry name" value="HTH_CRP"/>
    <property type="match status" value="1"/>
</dbReference>
<dbReference type="SMART" id="SM00100">
    <property type="entry name" value="cNMP"/>
    <property type="match status" value="1"/>
</dbReference>
<dbReference type="Pfam" id="PF00027">
    <property type="entry name" value="cNMP_binding"/>
    <property type="match status" value="1"/>
</dbReference>
<dbReference type="Proteomes" id="UP000253370">
    <property type="component" value="Unassembled WGS sequence"/>
</dbReference>
<dbReference type="CDD" id="cd00038">
    <property type="entry name" value="CAP_ED"/>
    <property type="match status" value="1"/>
</dbReference>
<evidence type="ECO:0000259" key="5">
    <source>
        <dbReference type="PROSITE" id="PS51063"/>
    </source>
</evidence>
<feature type="domain" description="Cyclic nucleotide-binding" evidence="4">
    <location>
        <begin position="36"/>
        <end position="90"/>
    </location>
</feature>
<keyword evidence="7" id="KW-1185">Reference proteome</keyword>
<accession>A0A365U5F3</accession>
<name>A0A365U5F3_9RHOB</name>
<feature type="domain" description="HTH crp-type" evidence="5">
    <location>
        <begin position="152"/>
        <end position="223"/>
    </location>
</feature>
<keyword evidence="3" id="KW-0804">Transcription</keyword>
<protein>
    <submittedName>
        <fullName evidence="6">Uncharacterized protein</fullName>
    </submittedName>
</protein>
<organism evidence="6 7">
    <name type="scientific">Rhodosalinus halophilus</name>
    <dbReference type="NCBI Taxonomy" id="2259333"/>
    <lineage>
        <taxon>Bacteria</taxon>
        <taxon>Pseudomonadati</taxon>
        <taxon>Pseudomonadota</taxon>
        <taxon>Alphaproteobacteria</taxon>
        <taxon>Rhodobacterales</taxon>
        <taxon>Paracoccaceae</taxon>
        <taxon>Rhodosalinus</taxon>
    </lineage>
</organism>
<dbReference type="InterPro" id="IPR018490">
    <property type="entry name" value="cNMP-bd_dom_sf"/>
</dbReference>
<comment type="caution">
    <text evidence="6">The sequence shown here is derived from an EMBL/GenBank/DDBJ whole genome shotgun (WGS) entry which is preliminary data.</text>
</comment>
<keyword evidence="1" id="KW-0805">Transcription regulation</keyword>
<dbReference type="EMBL" id="QNTQ01000016">
    <property type="protein sequence ID" value="RBI83505.1"/>
    <property type="molecule type" value="Genomic_DNA"/>
</dbReference>
<evidence type="ECO:0000256" key="1">
    <source>
        <dbReference type="ARBA" id="ARBA00023015"/>
    </source>
</evidence>
<evidence type="ECO:0000313" key="6">
    <source>
        <dbReference type="EMBL" id="RBI83505.1"/>
    </source>
</evidence>
<dbReference type="OrthoDB" id="667966at2"/>
<dbReference type="RefSeq" id="WP_113290434.1">
    <property type="nucleotide sequence ID" value="NZ_QNTQ01000016.1"/>
</dbReference>
<dbReference type="PROSITE" id="PS50042">
    <property type="entry name" value="CNMP_BINDING_3"/>
    <property type="match status" value="1"/>
</dbReference>
<proteinExistence type="predicted"/>
<dbReference type="AlphaFoldDB" id="A0A365U5F3"/>
<dbReference type="SUPFAM" id="SSF46785">
    <property type="entry name" value="Winged helix' DNA-binding domain"/>
    <property type="match status" value="1"/>
</dbReference>
<dbReference type="InterPro" id="IPR014710">
    <property type="entry name" value="RmlC-like_jellyroll"/>
</dbReference>
<dbReference type="InterPro" id="IPR012318">
    <property type="entry name" value="HTH_CRP"/>
</dbReference>
<evidence type="ECO:0000256" key="2">
    <source>
        <dbReference type="ARBA" id="ARBA00023125"/>
    </source>
</evidence>
<dbReference type="SUPFAM" id="SSF51206">
    <property type="entry name" value="cAMP-binding domain-like"/>
    <property type="match status" value="1"/>
</dbReference>
<evidence type="ECO:0000259" key="4">
    <source>
        <dbReference type="PROSITE" id="PS50042"/>
    </source>
</evidence>
<reference evidence="6 7" key="1">
    <citation type="submission" date="2018-07" db="EMBL/GenBank/DDBJ databases">
        <title>Rhodosalinus sp. strain E84T genomic sequence and assembly.</title>
        <authorList>
            <person name="Liu Z.-W."/>
            <person name="Lu D.-C."/>
        </authorList>
    </citation>
    <scope>NUCLEOTIDE SEQUENCE [LARGE SCALE GENOMIC DNA]</scope>
    <source>
        <strain evidence="6 7">E84</strain>
    </source>
</reference>
<dbReference type="Pfam" id="PF13545">
    <property type="entry name" value="HTH_Crp_2"/>
    <property type="match status" value="1"/>
</dbReference>
<dbReference type="InterPro" id="IPR036390">
    <property type="entry name" value="WH_DNA-bd_sf"/>
</dbReference>
<evidence type="ECO:0000313" key="7">
    <source>
        <dbReference type="Proteomes" id="UP000253370"/>
    </source>
</evidence>
<gene>
    <name evidence="6" type="ORF">DRV85_15740</name>
</gene>
<keyword evidence="2" id="KW-0238">DNA-binding</keyword>
<dbReference type="GO" id="GO:0006355">
    <property type="term" value="P:regulation of DNA-templated transcription"/>
    <property type="evidence" value="ECO:0007669"/>
    <property type="project" value="InterPro"/>
</dbReference>
<dbReference type="PROSITE" id="PS51063">
    <property type="entry name" value="HTH_CRP_2"/>
    <property type="match status" value="1"/>
</dbReference>
<dbReference type="InterPro" id="IPR036388">
    <property type="entry name" value="WH-like_DNA-bd_sf"/>
</dbReference>
<evidence type="ECO:0000256" key="3">
    <source>
        <dbReference type="ARBA" id="ARBA00023163"/>
    </source>
</evidence>
<dbReference type="InterPro" id="IPR000595">
    <property type="entry name" value="cNMP-bd_dom"/>
</dbReference>
<dbReference type="GO" id="GO:0003677">
    <property type="term" value="F:DNA binding"/>
    <property type="evidence" value="ECO:0007669"/>
    <property type="project" value="UniProtKB-KW"/>
</dbReference>
<sequence length="232" mass="26681">MLNRDTGLFNLLSIRAQDFRNPDGPDFPLDQTRCTALTARQFREGSVMFRQNDPAEFLFEIISGSVRYSIMTLEGRRQILRFAGPGDIVGLTNEATYRYSAEVVRSCAIRRYRTDRIEMALERDVELKRRVFNSMNRESDMLRNHISLLGKRRSATKVAILLLEMEQSETTSCGRFTFPASRTEIANFICMSPETLCRKLGEFRLSKLIKMRSAQEVLILHREGLERIAANG</sequence>
<dbReference type="Gene3D" id="1.10.10.10">
    <property type="entry name" value="Winged helix-like DNA-binding domain superfamily/Winged helix DNA-binding domain"/>
    <property type="match status" value="1"/>
</dbReference>